<keyword evidence="1" id="KW-0472">Membrane</keyword>
<gene>
    <name evidence="2" type="ORF">ABEB36_003148</name>
</gene>
<evidence type="ECO:0000313" key="2">
    <source>
        <dbReference type="EMBL" id="KAL1513785.1"/>
    </source>
</evidence>
<feature type="transmembrane region" description="Helical" evidence="1">
    <location>
        <begin position="537"/>
        <end position="557"/>
    </location>
</feature>
<name>A0ABD1FAT9_HYPHA</name>
<reference evidence="2 3" key="1">
    <citation type="submission" date="2024-05" db="EMBL/GenBank/DDBJ databases">
        <title>Genetic variation in Jamaican populations of the coffee berry borer (Hypothenemus hampei).</title>
        <authorList>
            <person name="Errbii M."/>
            <person name="Myrie A."/>
        </authorList>
    </citation>
    <scope>NUCLEOTIDE SEQUENCE [LARGE SCALE GENOMIC DNA]</scope>
    <source>
        <strain evidence="2">JA-Hopewell-2020-01-JO</strain>
        <tissue evidence="2">Whole body</tissue>
    </source>
</reference>
<sequence>MFYVVRLFNKYPSKWKLLHTNAKNLAKTLTGDRVQPLTEDTLTGRFLLYLGATTVPKECSDVDLNVLLKSLALEIVNYDATLMSSILTALDNRKFVHTKHEFNQFLHIVDRSCCNRVEEFSIEENLNLLNAFVRAYGHKINQIQYFHLALEKLMNQRLELAKDQLVPIIFYIGLLKKSPEAPKMLRNCLKLFSENYIQDLTKEDLCIICNSTFKTGTKIANLLLLNKIKSYINDNLSILSDPAIFVTFVKTLRHNRCQDDDILSTISCTMFFNRTLENYTFSALSHILALYADYLYFNEDVIREFTTKCLEQLKSMPYKARDSYLTEHPRGKDIKTFLWSLSNLNHKLSREDIENVIVPQVELRRKFGEFDKDPGTLVQILLYLWMMHYKASNLIENTLTKDVVDSIKANRLPSEKSLNLLLTCIHYEDPQLYQRLNLHPEENSKYDMKFQLNKRPILKKIVGNLKSIAIKNDIDKYKVDCQVPFINIIGITGYQKKIYKTVNIEVLDDYTCLKNTDRVPTGLMQLKLRLLDRTNEGLVVVSINIIFKFKLWILLFFRLTNLKLKIVKIWNYMTF</sequence>
<keyword evidence="3" id="KW-1185">Reference proteome</keyword>
<dbReference type="Proteomes" id="UP001566132">
    <property type="component" value="Unassembled WGS sequence"/>
</dbReference>
<dbReference type="AlphaFoldDB" id="A0ABD1FAT9"/>
<comment type="caution">
    <text evidence="2">The sequence shown here is derived from an EMBL/GenBank/DDBJ whole genome shotgun (WGS) entry which is preliminary data.</text>
</comment>
<dbReference type="EMBL" id="JBDJPC010000002">
    <property type="protein sequence ID" value="KAL1513785.1"/>
    <property type="molecule type" value="Genomic_DNA"/>
</dbReference>
<evidence type="ECO:0000256" key="1">
    <source>
        <dbReference type="SAM" id="Phobius"/>
    </source>
</evidence>
<organism evidence="2 3">
    <name type="scientific">Hypothenemus hampei</name>
    <name type="common">Coffee berry borer</name>
    <dbReference type="NCBI Taxonomy" id="57062"/>
    <lineage>
        <taxon>Eukaryota</taxon>
        <taxon>Metazoa</taxon>
        <taxon>Ecdysozoa</taxon>
        <taxon>Arthropoda</taxon>
        <taxon>Hexapoda</taxon>
        <taxon>Insecta</taxon>
        <taxon>Pterygota</taxon>
        <taxon>Neoptera</taxon>
        <taxon>Endopterygota</taxon>
        <taxon>Coleoptera</taxon>
        <taxon>Polyphaga</taxon>
        <taxon>Cucujiformia</taxon>
        <taxon>Curculionidae</taxon>
        <taxon>Scolytinae</taxon>
        <taxon>Hypothenemus</taxon>
    </lineage>
</organism>
<keyword evidence="1" id="KW-1133">Transmembrane helix</keyword>
<evidence type="ECO:0000313" key="3">
    <source>
        <dbReference type="Proteomes" id="UP001566132"/>
    </source>
</evidence>
<proteinExistence type="predicted"/>
<accession>A0ABD1FAT9</accession>
<protein>
    <submittedName>
        <fullName evidence="2">Uncharacterized protein</fullName>
    </submittedName>
</protein>
<keyword evidence="1" id="KW-0812">Transmembrane</keyword>